<dbReference type="PROSITE" id="PS50075">
    <property type="entry name" value="CARRIER"/>
    <property type="match status" value="1"/>
</dbReference>
<organism evidence="2 3">
    <name type="scientific">Acidovorax facilis</name>
    <dbReference type="NCBI Taxonomy" id="12917"/>
    <lineage>
        <taxon>Bacteria</taxon>
        <taxon>Pseudomonadati</taxon>
        <taxon>Pseudomonadota</taxon>
        <taxon>Betaproteobacteria</taxon>
        <taxon>Burkholderiales</taxon>
        <taxon>Comamonadaceae</taxon>
        <taxon>Acidovorax</taxon>
    </lineage>
</organism>
<dbReference type="EMBL" id="JBHSAJ010000102">
    <property type="protein sequence ID" value="MFC3937768.1"/>
    <property type="molecule type" value="Genomic_DNA"/>
</dbReference>
<comment type="caution">
    <text evidence="2">The sequence shown here is derived from an EMBL/GenBank/DDBJ whole genome shotgun (WGS) entry which is preliminary data.</text>
</comment>
<feature type="non-terminal residue" evidence="2">
    <location>
        <position position="1"/>
    </location>
</feature>
<evidence type="ECO:0000313" key="2">
    <source>
        <dbReference type="EMBL" id="MFC3937768.1"/>
    </source>
</evidence>
<dbReference type="InterPro" id="IPR009081">
    <property type="entry name" value="PP-bd_ACP"/>
</dbReference>
<dbReference type="Gene3D" id="3.40.50.12780">
    <property type="entry name" value="N-terminal domain of ligase-like"/>
    <property type="match status" value="1"/>
</dbReference>
<dbReference type="PANTHER" id="PTHR45527:SF1">
    <property type="entry name" value="FATTY ACID SYNTHASE"/>
    <property type="match status" value="1"/>
</dbReference>
<dbReference type="InterPro" id="IPR025110">
    <property type="entry name" value="AMP-bd_C"/>
</dbReference>
<dbReference type="Pfam" id="PF13193">
    <property type="entry name" value="AMP-binding_C"/>
    <property type="match status" value="1"/>
</dbReference>
<dbReference type="Pfam" id="PF00550">
    <property type="entry name" value="PP-binding"/>
    <property type="match status" value="1"/>
</dbReference>
<dbReference type="InterPro" id="IPR042099">
    <property type="entry name" value="ANL_N_sf"/>
</dbReference>
<protein>
    <submittedName>
        <fullName evidence="2">AMP-binding protein</fullName>
    </submittedName>
</protein>
<dbReference type="PANTHER" id="PTHR45527">
    <property type="entry name" value="NONRIBOSOMAL PEPTIDE SYNTHETASE"/>
    <property type="match status" value="1"/>
</dbReference>
<dbReference type="InterPro" id="IPR000873">
    <property type="entry name" value="AMP-dep_synth/lig_dom"/>
</dbReference>
<reference evidence="3" key="1">
    <citation type="journal article" date="2019" name="Int. J. Syst. Evol. Microbiol.">
        <title>The Global Catalogue of Microorganisms (GCM) 10K type strain sequencing project: providing services to taxonomists for standard genome sequencing and annotation.</title>
        <authorList>
            <consortium name="The Broad Institute Genomics Platform"/>
            <consortium name="The Broad Institute Genome Sequencing Center for Infectious Disease"/>
            <person name="Wu L."/>
            <person name="Ma J."/>
        </authorList>
    </citation>
    <scope>NUCLEOTIDE SEQUENCE [LARGE SCALE GENOMIC DNA]</scope>
    <source>
        <strain evidence="3">CCUG 2113</strain>
    </source>
</reference>
<dbReference type="InterPro" id="IPR020845">
    <property type="entry name" value="AMP-binding_CS"/>
</dbReference>
<dbReference type="InterPro" id="IPR036736">
    <property type="entry name" value="ACP-like_sf"/>
</dbReference>
<proteinExistence type="predicted"/>
<accession>A0ABV8DHP1</accession>
<dbReference type="Pfam" id="PF00501">
    <property type="entry name" value="AMP-binding"/>
    <property type="match status" value="1"/>
</dbReference>
<dbReference type="Proteomes" id="UP001595693">
    <property type="component" value="Unassembled WGS sequence"/>
</dbReference>
<keyword evidence="3" id="KW-1185">Reference proteome</keyword>
<feature type="domain" description="Carrier" evidence="1">
    <location>
        <begin position="363"/>
        <end position="404"/>
    </location>
</feature>
<feature type="non-terminal residue" evidence="2">
    <location>
        <position position="404"/>
    </location>
</feature>
<evidence type="ECO:0000313" key="3">
    <source>
        <dbReference type="Proteomes" id="UP001595693"/>
    </source>
</evidence>
<dbReference type="SUPFAM" id="SSF56801">
    <property type="entry name" value="Acetyl-CoA synthetase-like"/>
    <property type="match status" value="1"/>
</dbReference>
<gene>
    <name evidence="2" type="ORF">ACFOW3_24370</name>
</gene>
<evidence type="ECO:0000259" key="1">
    <source>
        <dbReference type="PROSITE" id="PS50075"/>
    </source>
</evidence>
<dbReference type="Gene3D" id="1.10.1200.10">
    <property type="entry name" value="ACP-like"/>
    <property type="match status" value="1"/>
</dbReference>
<sequence>AYVIYTSGSTGQPKGVVISRGALANYVQAVLERVDLPADASQVAMVSTVAADLGHTSFFGALCSGRTLHLIPAERVFDPDAFAEYMSRHRVDALKIVPSHLQALLNAATPADVLPARRLVVGGEATRWPLLERIEALKPSCRVLNHYGPTETTVGILTQEADEALRTAGTLSVGKPLANSSAHVLDADLNPVPVGVVGELYLGGAGVARGYQARAAQTAERFVANPFSAAERLYRTGDRVKMLEDGSLEFLGRVDDQVKVRGYRVELREVVQALQGQLGIAEAEVVAREDEDGRTQLYGYVVAQAGERIDIDGLREALARTLPEYMVPPAIMQLDALPLTANGKVDRKALPEPEEREAKRYEAPRGEVERALAEVWEQVLRVDRVGRHDNFFELGGDSILTLQI</sequence>
<dbReference type="InterPro" id="IPR045851">
    <property type="entry name" value="AMP-bd_C_sf"/>
</dbReference>
<dbReference type="RefSeq" id="WP_156358534.1">
    <property type="nucleotide sequence ID" value="NZ_JAMXAX010000294.1"/>
</dbReference>
<dbReference type="CDD" id="cd05930">
    <property type="entry name" value="A_NRPS"/>
    <property type="match status" value="1"/>
</dbReference>
<dbReference type="Gene3D" id="3.30.300.30">
    <property type="match status" value="1"/>
</dbReference>
<dbReference type="PROSITE" id="PS00455">
    <property type="entry name" value="AMP_BINDING"/>
    <property type="match status" value="1"/>
</dbReference>
<name>A0ABV8DHP1_9BURK</name>